<sequence length="182" mass="21653">MKKLTHLYSALMHAHKDRVLSIEDEIEKSKFHYLTPVQMYQEYCTLRLDGGRQSGKTTASVEFAHDWILNGGHLILIGHKMQYNREFIERLHRCCEYRSSFHMPDRSEMNRQIHQFAGIRTFLGDNDRFRGLRIGRPLILIDEPMDRLPDIRKIYEKYHESVYLSTGWKNYCLPIFMVIGCQ</sequence>
<protein>
    <submittedName>
        <fullName evidence="1">Uncharacterized protein</fullName>
    </submittedName>
</protein>
<name>A0A5P8PH67_9CAUD</name>
<accession>A0A5P8PH67</accession>
<dbReference type="Proteomes" id="UP000326777">
    <property type="component" value="Genome"/>
</dbReference>
<proteinExistence type="predicted"/>
<dbReference type="EMBL" id="MN095771">
    <property type="protein sequence ID" value="QFR56068.1"/>
    <property type="molecule type" value="Genomic_DNA"/>
</dbReference>
<evidence type="ECO:0000313" key="1">
    <source>
        <dbReference type="EMBL" id="QFR56068.1"/>
    </source>
</evidence>
<evidence type="ECO:0000313" key="2">
    <source>
        <dbReference type="Proteomes" id="UP000326777"/>
    </source>
</evidence>
<gene>
    <name evidence="1" type="ORF">CPT_Muldoon_113</name>
</gene>
<organism evidence="1 2">
    <name type="scientific">Serratia phage Muldoon</name>
    <dbReference type="NCBI Taxonomy" id="2601678"/>
    <lineage>
        <taxon>Viruses</taxon>
        <taxon>Duplodnaviria</taxon>
        <taxon>Heunggongvirae</taxon>
        <taxon>Uroviricota</taxon>
        <taxon>Caudoviricetes</taxon>
        <taxon>Muldoonvirus</taxon>
        <taxon>Muldoonvirus muldoon</taxon>
    </lineage>
</organism>
<keyword evidence="2" id="KW-1185">Reference proteome</keyword>
<reference evidence="2" key="1">
    <citation type="submission" date="2019-06" db="EMBL/GenBank/DDBJ databases">
        <title>Complete genome sequence of Serratia marcescens phage Muldoon.</title>
        <authorList>
            <person name="Campbell S."/>
            <person name="Atkinson C."/>
            <person name="Moreland R."/>
            <person name="Liu M."/>
            <person name="Ramsey J."/>
            <person name="Leavitt J."/>
        </authorList>
    </citation>
    <scope>NUCLEOTIDE SEQUENCE [LARGE SCALE GENOMIC DNA]</scope>
</reference>